<dbReference type="SMART" id="SM00387">
    <property type="entry name" value="HATPase_c"/>
    <property type="match status" value="1"/>
</dbReference>
<keyword evidence="6" id="KW-0418">Kinase</keyword>
<proteinExistence type="predicted"/>
<evidence type="ECO:0000256" key="6">
    <source>
        <dbReference type="ARBA" id="ARBA00022777"/>
    </source>
</evidence>
<accession>A0A1G1KWM4</accession>
<evidence type="ECO:0000256" key="3">
    <source>
        <dbReference type="ARBA" id="ARBA00022553"/>
    </source>
</evidence>
<dbReference type="PROSITE" id="PS50109">
    <property type="entry name" value="HIS_KIN"/>
    <property type="match status" value="1"/>
</dbReference>
<dbReference type="SUPFAM" id="SSF55874">
    <property type="entry name" value="ATPase domain of HSP90 chaperone/DNA topoisomerase II/histidine kinase"/>
    <property type="match status" value="1"/>
</dbReference>
<dbReference type="InterPro" id="IPR004358">
    <property type="entry name" value="Sig_transdc_His_kin-like_C"/>
</dbReference>
<feature type="transmembrane region" description="Helical" evidence="9">
    <location>
        <begin position="235"/>
        <end position="258"/>
    </location>
</feature>
<feature type="transmembrane region" description="Helical" evidence="9">
    <location>
        <begin position="98"/>
        <end position="120"/>
    </location>
</feature>
<dbReference type="AlphaFoldDB" id="A0A1G1KWM4"/>
<dbReference type="Proteomes" id="UP000178187">
    <property type="component" value="Unassembled WGS sequence"/>
</dbReference>
<feature type="transmembrane region" description="Helical" evidence="9">
    <location>
        <begin position="6"/>
        <end position="27"/>
    </location>
</feature>
<evidence type="ECO:0000256" key="1">
    <source>
        <dbReference type="ARBA" id="ARBA00000085"/>
    </source>
</evidence>
<comment type="catalytic activity">
    <reaction evidence="1">
        <text>ATP + protein L-histidine = ADP + protein N-phospho-L-histidine.</text>
        <dbReference type="EC" id="2.7.13.3"/>
    </reaction>
</comment>
<evidence type="ECO:0000256" key="5">
    <source>
        <dbReference type="ARBA" id="ARBA00022741"/>
    </source>
</evidence>
<dbReference type="InterPro" id="IPR005467">
    <property type="entry name" value="His_kinase_dom"/>
</dbReference>
<gene>
    <name evidence="11" type="ORF">A3G33_08435</name>
</gene>
<dbReference type="InterPro" id="IPR003594">
    <property type="entry name" value="HATPase_dom"/>
</dbReference>
<keyword evidence="9" id="KW-1133">Transmembrane helix</keyword>
<reference evidence="11 12" key="1">
    <citation type="journal article" date="2016" name="Nat. Commun.">
        <title>Thousands of microbial genomes shed light on interconnected biogeochemical processes in an aquifer system.</title>
        <authorList>
            <person name="Anantharaman K."/>
            <person name="Brown C.T."/>
            <person name="Hug L.A."/>
            <person name="Sharon I."/>
            <person name="Castelle C.J."/>
            <person name="Probst A.J."/>
            <person name="Thomas B.C."/>
            <person name="Singh A."/>
            <person name="Wilkins M.J."/>
            <person name="Karaoz U."/>
            <person name="Brodie E.L."/>
            <person name="Williams K.H."/>
            <person name="Hubbard S.S."/>
            <person name="Banfield J.F."/>
        </authorList>
    </citation>
    <scope>NUCLEOTIDE SEQUENCE [LARGE SCALE GENOMIC DNA]</scope>
</reference>
<dbReference type="PANTHER" id="PTHR43065">
    <property type="entry name" value="SENSOR HISTIDINE KINASE"/>
    <property type="match status" value="1"/>
</dbReference>
<keyword evidence="5" id="KW-0547">Nucleotide-binding</keyword>
<dbReference type="Pfam" id="PF01590">
    <property type="entry name" value="GAF"/>
    <property type="match status" value="1"/>
</dbReference>
<evidence type="ECO:0000256" key="7">
    <source>
        <dbReference type="ARBA" id="ARBA00022840"/>
    </source>
</evidence>
<dbReference type="EMBL" id="MHFR01000043">
    <property type="protein sequence ID" value="OGW97192.1"/>
    <property type="molecule type" value="Genomic_DNA"/>
</dbReference>
<organism evidence="11 12">
    <name type="scientific">Candidatus Danuiimicrobium aquiferis</name>
    <dbReference type="NCBI Taxonomy" id="1801832"/>
    <lineage>
        <taxon>Bacteria</taxon>
        <taxon>Pseudomonadati</taxon>
        <taxon>Candidatus Omnitrophota</taxon>
        <taxon>Candidatus Danuiimicrobium</taxon>
    </lineage>
</organism>
<dbReference type="SUPFAM" id="SSF55781">
    <property type="entry name" value="GAF domain-like"/>
    <property type="match status" value="1"/>
</dbReference>
<dbReference type="GO" id="GO:0004673">
    <property type="term" value="F:protein histidine kinase activity"/>
    <property type="evidence" value="ECO:0007669"/>
    <property type="project" value="UniProtKB-EC"/>
</dbReference>
<feature type="transmembrane region" description="Helical" evidence="9">
    <location>
        <begin position="140"/>
        <end position="159"/>
    </location>
</feature>
<evidence type="ECO:0000256" key="8">
    <source>
        <dbReference type="ARBA" id="ARBA00023012"/>
    </source>
</evidence>
<keyword evidence="3" id="KW-0597">Phosphoprotein</keyword>
<dbReference type="InterPro" id="IPR003018">
    <property type="entry name" value="GAF"/>
</dbReference>
<dbReference type="Gene3D" id="3.30.450.40">
    <property type="match status" value="1"/>
</dbReference>
<evidence type="ECO:0000259" key="10">
    <source>
        <dbReference type="PROSITE" id="PS50109"/>
    </source>
</evidence>
<dbReference type="PRINTS" id="PR00344">
    <property type="entry name" value="BCTRLSENSOR"/>
</dbReference>
<dbReference type="CDD" id="cd00075">
    <property type="entry name" value="HATPase"/>
    <property type="match status" value="1"/>
</dbReference>
<name>A0A1G1KWM4_9BACT</name>
<feature type="transmembrane region" description="Helical" evidence="9">
    <location>
        <begin position="39"/>
        <end position="58"/>
    </location>
</feature>
<comment type="caution">
    <text evidence="11">The sequence shown here is derived from an EMBL/GenBank/DDBJ whole genome shotgun (WGS) entry which is preliminary data.</text>
</comment>
<evidence type="ECO:0000313" key="11">
    <source>
        <dbReference type="EMBL" id="OGW97192.1"/>
    </source>
</evidence>
<feature type="transmembrane region" description="Helical" evidence="9">
    <location>
        <begin position="201"/>
        <end position="220"/>
    </location>
</feature>
<dbReference type="InterPro" id="IPR029016">
    <property type="entry name" value="GAF-like_dom_sf"/>
</dbReference>
<dbReference type="Gene3D" id="1.10.287.130">
    <property type="match status" value="1"/>
</dbReference>
<keyword evidence="7" id="KW-0067">ATP-binding</keyword>
<dbReference type="GO" id="GO:0005524">
    <property type="term" value="F:ATP binding"/>
    <property type="evidence" value="ECO:0007669"/>
    <property type="project" value="UniProtKB-KW"/>
</dbReference>
<evidence type="ECO:0000256" key="9">
    <source>
        <dbReference type="SAM" id="Phobius"/>
    </source>
</evidence>
<dbReference type="Gene3D" id="3.30.565.10">
    <property type="entry name" value="Histidine kinase-like ATPase, C-terminal domain"/>
    <property type="match status" value="1"/>
</dbReference>
<keyword evidence="9" id="KW-0812">Transmembrane</keyword>
<keyword evidence="8" id="KW-0902">Two-component regulatory system</keyword>
<dbReference type="InterPro" id="IPR031621">
    <property type="entry name" value="HisKA_7TM"/>
</dbReference>
<evidence type="ECO:0000256" key="4">
    <source>
        <dbReference type="ARBA" id="ARBA00022679"/>
    </source>
</evidence>
<dbReference type="EC" id="2.7.13.3" evidence="2"/>
<feature type="domain" description="Histidine kinase" evidence="10">
    <location>
        <begin position="483"/>
        <end position="703"/>
    </location>
</feature>
<keyword evidence="9" id="KW-0472">Membrane</keyword>
<dbReference type="InterPro" id="IPR036890">
    <property type="entry name" value="HATPase_C_sf"/>
</dbReference>
<feature type="transmembrane region" description="Helical" evidence="9">
    <location>
        <begin position="171"/>
        <end position="195"/>
    </location>
</feature>
<dbReference type="Pfam" id="PF02518">
    <property type="entry name" value="HATPase_c"/>
    <property type="match status" value="1"/>
</dbReference>
<evidence type="ECO:0000256" key="2">
    <source>
        <dbReference type="ARBA" id="ARBA00012438"/>
    </source>
</evidence>
<dbReference type="Pfam" id="PF16927">
    <property type="entry name" value="HisKA_7TM"/>
    <property type="match status" value="1"/>
</dbReference>
<sequence length="711" mass="80370">MNPILHPYVVTGFLTSVVTLAVGIFVYMRKSNSSIHRSFLFFSIAIWQWSFFTALQAVQTSPAWGLFWGRFCHVGAMLIPVFFYYFTLKITGRENRTVLKTGFIVAVSLIALMFSTPFIIPKTRTDVGVNFMTEAGPLYIVILLFFFSYVLLALVRLWNEIKSSRGSRKKHLQYFFIASLIGFGIGGFNFCPVYGITVPPYPYSASCGAIYSCVIAYAILRHKLFDIEVMIKKGIIFGFLFGIIYIAVSSLIFIAGYFLAHRHLPLLSVASIALAMLVYEPLKRTLTKLTNSFLFQHKITYTSLIENLTNKLVSIHDTHALATAITEFLTDQMALEWAGLYLHENNSSAFRLSSPMKQHVLSEINESNLIVDLIRNRKSPLILSPFDVESDLKLEIKNQLRRDKIEVVVPIFAEDDTLFGILLLGKKKSDDAFTKDDDALLQTLMEETGMFFLSAKLLKEVTRSNLQLGQRRKMAAVTQLSRGVHHEIKNPLHTIEFLANTTLKKLTNGHFCNTPTEVLVQVIDSHAKSMLEEISRIQNSLTRFEQFALPEEDFELQALELRSEIDKFFMLMQEGQKLDAIKVNLSVPKDIWVLGSEGILQAVFFRLFDNAYEAMIGKGTLYVTATETEDWVLLKIRDTGHGIPKEVIPNIFESFFTTKKNSESVGIGLTIVKHQVEQLGGTIEVDSPINGGAEFTVKLKKPEQERKAYAA</sequence>
<feature type="transmembrane region" description="Helical" evidence="9">
    <location>
        <begin position="64"/>
        <end position="86"/>
    </location>
</feature>
<dbReference type="PANTHER" id="PTHR43065:SF10">
    <property type="entry name" value="PEROXIDE STRESS-ACTIVATED HISTIDINE KINASE MAK3"/>
    <property type="match status" value="1"/>
</dbReference>
<protein>
    <recommendedName>
        <fullName evidence="2">histidine kinase</fullName>
        <ecNumber evidence="2">2.7.13.3</ecNumber>
    </recommendedName>
</protein>
<dbReference type="GO" id="GO:0000160">
    <property type="term" value="P:phosphorelay signal transduction system"/>
    <property type="evidence" value="ECO:0007669"/>
    <property type="project" value="UniProtKB-KW"/>
</dbReference>
<keyword evidence="4" id="KW-0808">Transferase</keyword>
<evidence type="ECO:0000313" key="12">
    <source>
        <dbReference type="Proteomes" id="UP000178187"/>
    </source>
</evidence>